<dbReference type="Proteomes" id="UP001595764">
    <property type="component" value="Unassembled WGS sequence"/>
</dbReference>
<accession>A0ABV7QN65</accession>
<evidence type="ECO:0000313" key="1">
    <source>
        <dbReference type="EMBL" id="MFC3514327.1"/>
    </source>
</evidence>
<evidence type="ECO:0000313" key="2">
    <source>
        <dbReference type="Proteomes" id="UP001595764"/>
    </source>
</evidence>
<comment type="caution">
    <text evidence="1">The sequence shown here is derived from an EMBL/GenBank/DDBJ whole genome shotgun (WGS) entry which is preliminary data.</text>
</comment>
<sequence length="91" mass="9440">MGIDPPNGISAITVNRVIDVARSAPDGEVSAADIADSTGMSVVTARRYVRYLAQIGSLQVSCRYGKVGAPERVYRLAGGFGEDPAGSPRSA</sequence>
<dbReference type="InterPro" id="IPR051271">
    <property type="entry name" value="2C-system_Tx_regulators"/>
</dbReference>
<proteinExistence type="predicted"/>
<dbReference type="InterPro" id="IPR036390">
    <property type="entry name" value="WH_DNA-bd_sf"/>
</dbReference>
<dbReference type="SUPFAM" id="SSF46785">
    <property type="entry name" value="Winged helix' DNA-binding domain"/>
    <property type="match status" value="1"/>
</dbReference>
<dbReference type="RefSeq" id="WP_377872268.1">
    <property type="nucleotide sequence ID" value="NZ_JBHMAY010000037.1"/>
</dbReference>
<dbReference type="EMBL" id="JBHRWI010000039">
    <property type="protein sequence ID" value="MFC3514327.1"/>
    <property type="molecule type" value="Genomic_DNA"/>
</dbReference>
<dbReference type="PANTHER" id="PTHR45526">
    <property type="entry name" value="TRANSCRIPTIONAL REGULATORY PROTEIN DPIA"/>
    <property type="match status" value="1"/>
</dbReference>
<name>A0ABV7QN65_9PSEU</name>
<gene>
    <name evidence="1" type="ORF">ACFORO_29450</name>
</gene>
<keyword evidence="2" id="KW-1185">Reference proteome</keyword>
<organism evidence="1 2">
    <name type="scientific">Amycolatopsis halotolerans</name>
    <dbReference type="NCBI Taxonomy" id="330083"/>
    <lineage>
        <taxon>Bacteria</taxon>
        <taxon>Bacillati</taxon>
        <taxon>Actinomycetota</taxon>
        <taxon>Actinomycetes</taxon>
        <taxon>Pseudonocardiales</taxon>
        <taxon>Pseudonocardiaceae</taxon>
        <taxon>Amycolatopsis</taxon>
    </lineage>
</organism>
<dbReference type="PANTHER" id="PTHR45526:SF1">
    <property type="entry name" value="TRANSCRIPTIONAL REGULATORY PROTEIN DCUR-RELATED"/>
    <property type="match status" value="1"/>
</dbReference>
<protein>
    <submittedName>
        <fullName evidence="1">Uncharacterized protein</fullName>
    </submittedName>
</protein>
<reference evidence="2" key="1">
    <citation type="journal article" date="2019" name="Int. J. Syst. Evol. Microbiol.">
        <title>The Global Catalogue of Microorganisms (GCM) 10K type strain sequencing project: providing services to taxonomists for standard genome sequencing and annotation.</title>
        <authorList>
            <consortium name="The Broad Institute Genomics Platform"/>
            <consortium name="The Broad Institute Genome Sequencing Center for Infectious Disease"/>
            <person name="Wu L."/>
            <person name="Ma J."/>
        </authorList>
    </citation>
    <scope>NUCLEOTIDE SEQUENCE [LARGE SCALE GENOMIC DNA]</scope>
    <source>
        <strain evidence="2">CGMCC 4.7682</strain>
    </source>
</reference>